<feature type="domain" description="DUF3456" evidence="1">
    <location>
        <begin position="64"/>
        <end position="173"/>
    </location>
</feature>
<dbReference type="PANTHER" id="PTHR15881:SF2">
    <property type="entry name" value="MARGINAL ZONE B- AND B1-CELL-SPECIFIC PROTEIN"/>
    <property type="match status" value="1"/>
</dbReference>
<evidence type="ECO:0000313" key="2">
    <source>
        <dbReference type="EMBL" id="CAB3989074.1"/>
    </source>
</evidence>
<accession>A0A6S7G742</accession>
<gene>
    <name evidence="2" type="ORF">PACLA_8A049828</name>
</gene>
<dbReference type="InterPro" id="IPR021852">
    <property type="entry name" value="DUF3456"/>
</dbReference>
<dbReference type="PANTHER" id="PTHR15881">
    <property type="entry name" value="MARGINAL ZONE B- AND B1-CELL-SPECIFIC PROTEIN"/>
    <property type="match status" value="1"/>
</dbReference>
<evidence type="ECO:0000259" key="1">
    <source>
        <dbReference type="Pfam" id="PF11938"/>
    </source>
</evidence>
<dbReference type="AlphaFoldDB" id="A0A6S7G742"/>
<proteinExistence type="predicted"/>
<dbReference type="GO" id="GO:0034663">
    <property type="term" value="C:endoplasmic reticulum chaperone complex"/>
    <property type="evidence" value="ECO:0007669"/>
    <property type="project" value="TreeGrafter"/>
</dbReference>
<dbReference type="Pfam" id="PF11938">
    <property type="entry name" value="DUF3456"/>
    <property type="match status" value="1"/>
</dbReference>
<dbReference type="EMBL" id="CACRXK020001427">
    <property type="protein sequence ID" value="CAB3989074.1"/>
    <property type="molecule type" value="Genomic_DNA"/>
</dbReference>
<keyword evidence="3" id="KW-1185">Reference proteome</keyword>
<name>A0A6S7G742_PARCT</name>
<dbReference type="Proteomes" id="UP001152795">
    <property type="component" value="Unassembled WGS sequence"/>
</dbReference>
<comment type="caution">
    <text evidence="2">The sequence shown here is derived from an EMBL/GenBank/DDBJ whole genome shotgun (WGS) entry which is preliminary data.</text>
</comment>
<evidence type="ECO:0000313" key="3">
    <source>
        <dbReference type="Proteomes" id="UP001152795"/>
    </source>
</evidence>
<sequence length="181" mass="20291">MSPLRFAFIVLVLCASCCFAQQGQPMRFETPKMNEEEEHSMHIPGSFEMQCDACTAVAFQLTSHLKRAEDKRPSLKKKGLSESEYLDIIEDVCNKAWENYGIKTVNGINRLSGEGLEAKDVAGMMQGGGKWPNRLKEKCSTLAGDVGEDDIYKEFRKKGELKTFLCKEVTTDCVRDAHGEL</sequence>
<protein>
    <submittedName>
        <fullName evidence="2">Marginal zone B- and B1-cell-specific -like</fullName>
    </submittedName>
</protein>
<organism evidence="2 3">
    <name type="scientific">Paramuricea clavata</name>
    <name type="common">Red gorgonian</name>
    <name type="synonym">Violescent sea-whip</name>
    <dbReference type="NCBI Taxonomy" id="317549"/>
    <lineage>
        <taxon>Eukaryota</taxon>
        <taxon>Metazoa</taxon>
        <taxon>Cnidaria</taxon>
        <taxon>Anthozoa</taxon>
        <taxon>Octocorallia</taxon>
        <taxon>Malacalcyonacea</taxon>
        <taxon>Plexauridae</taxon>
        <taxon>Paramuricea</taxon>
    </lineage>
</organism>
<dbReference type="InterPro" id="IPR052682">
    <property type="entry name" value="MZB1"/>
</dbReference>
<dbReference type="GO" id="GO:0005576">
    <property type="term" value="C:extracellular region"/>
    <property type="evidence" value="ECO:0007669"/>
    <property type="project" value="TreeGrafter"/>
</dbReference>
<reference evidence="2" key="1">
    <citation type="submission" date="2020-04" db="EMBL/GenBank/DDBJ databases">
        <authorList>
            <person name="Alioto T."/>
            <person name="Alioto T."/>
            <person name="Gomez Garrido J."/>
        </authorList>
    </citation>
    <scope>NUCLEOTIDE SEQUENCE</scope>
    <source>
        <strain evidence="2">A484AB</strain>
    </source>
</reference>
<dbReference type="OrthoDB" id="448621at2759"/>